<accession>A0A9W7BXP9</accession>
<comment type="caution">
    <text evidence="4">The sequence shown here is derived from an EMBL/GenBank/DDBJ whole genome shotgun (WGS) entry which is preliminary data.</text>
</comment>
<dbReference type="GO" id="GO:0006412">
    <property type="term" value="P:translation"/>
    <property type="evidence" value="ECO:0007669"/>
    <property type="project" value="InterPro"/>
</dbReference>
<comment type="similarity">
    <text evidence="1">Belongs to the universal ribosomal protein uL13 family.</text>
</comment>
<evidence type="ECO:0000313" key="5">
    <source>
        <dbReference type="Proteomes" id="UP001165085"/>
    </source>
</evidence>
<dbReference type="GO" id="GO:1990904">
    <property type="term" value="C:ribonucleoprotein complex"/>
    <property type="evidence" value="ECO:0007669"/>
    <property type="project" value="UniProtKB-KW"/>
</dbReference>
<keyword evidence="3" id="KW-0687">Ribonucleoprotein</keyword>
<dbReference type="NCBIfam" id="TIGR01066">
    <property type="entry name" value="rplM_bact"/>
    <property type="match status" value="1"/>
</dbReference>
<dbReference type="Pfam" id="PF00572">
    <property type="entry name" value="Ribosomal_L13"/>
    <property type="match status" value="1"/>
</dbReference>
<dbReference type="CDD" id="cd00392">
    <property type="entry name" value="Ribosomal_L13"/>
    <property type="match status" value="1"/>
</dbReference>
<dbReference type="SUPFAM" id="SSF52161">
    <property type="entry name" value="Ribosomal protein L13"/>
    <property type="match status" value="1"/>
</dbReference>
<dbReference type="OrthoDB" id="274622at2759"/>
<evidence type="ECO:0000256" key="2">
    <source>
        <dbReference type="ARBA" id="ARBA00022980"/>
    </source>
</evidence>
<dbReference type="EMBL" id="BRXY01000513">
    <property type="protein sequence ID" value="GMH98316.1"/>
    <property type="molecule type" value="Genomic_DNA"/>
</dbReference>
<dbReference type="PANTHER" id="PTHR11545:SF2">
    <property type="entry name" value="LARGE RIBOSOMAL SUBUNIT PROTEIN UL13M"/>
    <property type="match status" value="1"/>
</dbReference>
<dbReference type="InterPro" id="IPR005823">
    <property type="entry name" value="Ribosomal_uL13_bac-type"/>
</dbReference>
<dbReference type="GO" id="GO:0017148">
    <property type="term" value="P:negative regulation of translation"/>
    <property type="evidence" value="ECO:0007669"/>
    <property type="project" value="TreeGrafter"/>
</dbReference>
<reference evidence="5" key="1">
    <citation type="journal article" date="2023" name="Commun. Biol.">
        <title>Genome analysis of Parmales, the sister group of diatoms, reveals the evolutionary specialization of diatoms from phago-mixotrophs to photoautotrophs.</title>
        <authorList>
            <person name="Ban H."/>
            <person name="Sato S."/>
            <person name="Yoshikawa S."/>
            <person name="Yamada K."/>
            <person name="Nakamura Y."/>
            <person name="Ichinomiya M."/>
            <person name="Sato N."/>
            <person name="Blanc-Mathieu R."/>
            <person name="Endo H."/>
            <person name="Kuwata A."/>
            <person name="Ogata H."/>
        </authorList>
    </citation>
    <scope>NUCLEOTIDE SEQUENCE [LARGE SCALE GENOMIC DNA]</scope>
    <source>
        <strain evidence="5">NIES 3701</strain>
    </source>
</reference>
<dbReference type="PANTHER" id="PTHR11545">
    <property type="entry name" value="RIBOSOMAL PROTEIN L13"/>
    <property type="match status" value="1"/>
</dbReference>
<evidence type="ECO:0000256" key="3">
    <source>
        <dbReference type="ARBA" id="ARBA00023274"/>
    </source>
</evidence>
<dbReference type="InterPro" id="IPR036899">
    <property type="entry name" value="Ribosomal_uL13_sf"/>
</dbReference>
<proteinExistence type="inferred from homology"/>
<dbReference type="GO" id="GO:0003729">
    <property type="term" value="F:mRNA binding"/>
    <property type="evidence" value="ECO:0007669"/>
    <property type="project" value="TreeGrafter"/>
</dbReference>
<keyword evidence="2" id="KW-0689">Ribosomal protein</keyword>
<protein>
    <recommendedName>
        <fullName evidence="6">Ribosomal protein L13</fullName>
    </recommendedName>
</protein>
<evidence type="ECO:0000256" key="1">
    <source>
        <dbReference type="ARBA" id="ARBA00006227"/>
    </source>
</evidence>
<dbReference type="AlphaFoldDB" id="A0A9W7BXP9"/>
<dbReference type="HAMAP" id="MF_01366">
    <property type="entry name" value="Ribosomal_uL13"/>
    <property type="match status" value="1"/>
</dbReference>
<keyword evidence="5" id="KW-1185">Reference proteome</keyword>
<dbReference type="InterPro" id="IPR005822">
    <property type="entry name" value="Ribosomal_uL13"/>
</dbReference>
<organism evidence="4 5">
    <name type="scientific">Triparma strigata</name>
    <dbReference type="NCBI Taxonomy" id="1606541"/>
    <lineage>
        <taxon>Eukaryota</taxon>
        <taxon>Sar</taxon>
        <taxon>Stramenopiles</taxon>
        <taxon>Ochrophyta</taxon>
        <taxon>Bolidophyceae</taxon>
        <taxon>Parmales</taxon>
        <taxon>Triparmaceae</taxon>
        <taxon>Triparma</taxon>
    </lineage>
</organism>
<evidence type="ECO:0000313" key="4">
    <source>
        <dbReference type="EMBL" id="GMH98316.1"/>
    </source>
</evidence>
<sequence>MSFPGAVAQRAWHLIDAKNQVVGRLATQIAPLLKGKHKPTFRPNADCGDNVVVINAEKVKFTGKKLQQKLYYWHTNYPGGLRSRKAGDQLARQPTKVLRSAVLGMLTRNKLRHGYMEKRLHIYPGEAHPHTAEVGDLKPLPRVPYPSRKGDFHFGLKTFDKK</sequence>
<dbReference type="GO" id="GO:0005840">
    <property type="term" value="C:ribosome"/>
    <property type="evidence" value="ECO:0007669"/>
    <property type="project" value="UniProtKB-KW"/>
</dbReference>
<evidence type="ECO:0008006" key="6">
    <source>
        <dbReference type="Google" id="ProtNLM"/>
    </source>
</evidence>
<dbReference type="Gene3D" id="3.90.1180.10">
    <property type="entry name" value="Ribosomal protein L13"/>
    <property type="match status" value="1"/>
</dbReference>
<name>A0A9W7BXP9_9STRA</name>
<gene>
    <name evidence="4" type="ORF">TrST_g996</name>
</gene>
<dbReference type="Proteomes" id="UP001165085">
    <property type="component" value="Unassembled WGS sequence"/>
</dbReference>
<dbReference type="GO" id="GO:0003735">
    <property type="term" value="F:structural constituent of ribosome"/>
    <property type="evidence" value="ECO:0007669"/>
    <property type="project" value="InterPro"/>
</dbReference>